<evidence type="ECO:0000313" key="4">
    <source>
        <dbReference type="Proteomes" id="UP000078070"/>
    </source>
</evidence>
<dbReference type="RefSeq" id="WP_067385719.1">
    <property type="nucleotide sequence ID" value="NZ_CP015839.1"/>
</dbReference>
<protein>
    <recommendedName>
        <fullName evidence="2">Putative zinc-finger domain-containing protein</fullName>
    </recommendedName>
</protein>
<evidence type="ECO:0000259" key="2">
    <source>
        <dbReference type="Pfam" id="PF13490"/>
    </source>
</evidence>
<keyword evidence="4" id="KW-1185">Reference proteome</keyword>
<dbReference type="AlphaFoldDB" id="A0A1A9F2D5"/>
<gene>
    <name evidence="3" type="ORF">A8C75_18455</name>
</gene>
<feature type="transmembrane region" description="Helical" evidence="1">
    <location>
        <begin position="116"/>
        <end position="139"/>
    </location>
</feature>
<keyword evidence="1" id="KW-0472">Membrane</keyword>
<dbReference type="InterPro" id="IPR041916">
    <property type="entry name" value="Anti_sigma_zinc_sf"/>
</dbReference>
<dbReference type="OrthoDB" id="6157964at2"/>
<accession>A0A1A9F2D5</accession>
<dbReference type="Proteomes" id="UP000078070">
    <property type="component" value="Chromosome"/>
</dbReference>
<reference evidence="3 4" key="2">
    <citation type="journal article" date="2018" name="Int. J. Syst. Evol. Microbiol.">
        <title>Marinobacterium aestuarii sp. nov., a benzene-degrading marine bacterium isolated from estuary sediment.</title>
        <authorList>
            <person name="Bae S.S."/>
            <person name="Jung J."/>
            <person name="Chung D."/>
            <person name="Baek K."/>
        </authorList>
    </citation>
    <scope>NUCLEOTIDE SEQUENCE [LARGE SCALE GENOMIC DNA]</scope>
    <source>
        <strain evidence="3 4">ST58-10</strain>
    </source>
</reference>
<dbReference type="EMBL" id="CP015839">
    <property type="protein sequence ID" value="ANG64262.1"/>
    <property type="molecule type" value="Genomic_DNA"/>
</dbReference>
<keyword evidence="1" id="KW-0812">Transmembrane</keyword>
<proteinExistence type="predicted"/>
<dbReference type="STRING" id="1821621.A8C75_18455"/>
<dbReference type="Pfam" id="PF13490">
    <property type="entry name" value="zf-HC2"/>
    <property type="match status" value="1"/>
</dbReference>
<organism evidence="3 4">
    <name type="scientific">Marinobacterium aestuarii</name>
    <dbReference type="NCBI Taxonomy" id="1821621"/>
    <lineage>
        <taxon>Bacteria</taxon>
        <taxon>Pseudomonadati</taxon>
        <taxon>Pseudomonadota</taxon>
        <taxon>Gammaproteobacteria</taxon>
        <taxon>Oceanospirillales</taxon>
        <taxon>Oceanospirillaceae</taxon>
        <taxon>Marinobacterium</taxon>
    </lineage>
</organism>
<dbReference type="InterPro" id="IPR027383">
    <property type="entry name" value="Znf_put"/>
</dbReference>
<dbReference type="KEGG" id="mars:A8C75_18455"/>
<reference evidence="4" key="1">
    <citation type="submission" date="2016-05" db="EMBL/GenBank/DDBJ databases">
        <authorList>
            <person name="Baek K."/>
            <person name="Yang S.-J."/>
        </authorList>
    </citation>
    <scope>NUCLEOTIDE SEQUENCE [LARGE SCALE GENOMIC DNA]</scope>
    <source>
        <strain evidence="4">ST58-10</strain>
    </source>
</reference>
<evidence type="ECO:0000313" key="3">
    <source>
        <dbReference type="EMBL" id="ANG64262.1"/>
    </source>
</evidence>
<feature type="domain" description="Putative zinc-finger" evidence="2">
    <location>
        <begin position="22"/>
        <end position="53"/>
    </location>
</feature>
<keyword evidence="1" id="KW-1133">Transmembrane helix</keyword>
<evidence type="ECO:0000256" key="1">
    <source>
        <dbReference type="SAM" id="Phobius"/>
    </source>
</evidence>
<sequence>MKKPDGCHDNMSAHLSELHLQLQDWLSGYVDGELDAQQTLMFEAHLAGCGECRAEIARQQTLSRRLQQLSVNRMSPGLHQRLDKMLDEAPDSAVQNAAARPWLRRLAWARHLRRPAALGGFIGAAGWAVALLLMVVQLLPPNMTSGQIPMMSDVLQEYQNLSRTELARKETPPASTELPARLAGCKLVARWQTRVGGEPAEAFALQRGNHLIIEYRITENVFYRNPDVRQAITDYGDFRIREQQLEVLALPLKGAGLLVVGPAGAMPHRREFIL</sequence>
<dbReference type="Gene3D" id="1.10.10.1320">
    <property type="entry name" value="Anti-sigma factor, zinc-finger domain"/>
    <property type="match status" value="1"/>
</dbReference>
<name>A0A1A9F2D5_9GAMM</name>